<evidence type="ECO:0000256" key="2">
    <source>
        <dbReference type="ARBA" id="ARBA00004648"/>
    </source>
</evidence>
<evidence type="ECO:0000313" key="16">
    <source>
        <dbReference type="Proteomes" id="UP000001364"/>
    </source>
</evidence>
<keyword evidence="11" id="KW-0472">Membrane</keyword>
<evidence type="ECO:0000256" key="6">
    <source>
        <dbReference type="ARBA" id="ARBA00022723"/>
    </source>
</evidence>
<dbReference type="InterPro" id="IPR003406">
    <property type="entry name" value="Glyco_trans_14"/>
</dbReference>
<organism evidence="15 16">
    <name type="scientific">Caulobacter vibrioides (strain NA1000 / CB15N)</name>
    <name type="common">Caulobacter crescentus</name>
    <dbReference type="NCBI Taxonomy" id="565050"/>
    <lineage>
        <taxon>Bacteria</taxon>
        <taxon>Pseudomonadati</taxon>
        <taxon>Pseudomonadota</taxon>
        <taxon>Alphaproteobacteria</taxon>
        <taxon>Caulobacterales</taxon>
        <taxon>Caulobacteraceae</taxon>
        <taxon>Caulobacter</taxon>
    </lineage>
</organism>
<evidence type="ECO:0000256" key="10">
    <source>
        <dbReference type="ARBA" id="ARBA00023034"/>
    </source>
</evidence>
<keyword evidence="3 15" id="KW-0328">Glycosyltransferase</keyword>
<dbReference type="AlphaFoldDB" id="A0A0H3CAE0"/>
<dbReference type="GO" id="GO:0015012">
    <property type="term" value="P:heparan sulfate proteoglycan biosynthetic process"/>
    <property type="evidence" value="ECO:0007669"/>
    <property type="project" value="TreeGrafter"/>
</dbReference>
<evidence type="ECO:0000256" key="3">
    <source>
        <dbReference type="ARBA" id="ARBA00022676"/>
    </source>
</evidence>
<evidence type="ECO:0000313" key="15">
    <source>
        <dbReference type="EMBL" id="ACL96418.1"/>
    </source>
</evidence>
<name>A0A0H3CAE0_CAUVN</name>
<keyword evidence="7" id="KW-0256">Endoplasmic reticulum</keyword>
<dbReference type="GO" id="GO:0016020">
    <property type="term" value="C:membrane"/>
    <property type="evidence" value="ECO:0007669"/>
    <property type="project" value="InterPro"/>
</dbReference>
<dbReference type="RefSeq" id="YP_002518326.1">
    <property type="nucleotide sequence ID" value="NC_011916.1"/>
</dbReference>
<keyword evidence="5" id="KW-0812">Transmembrane</keyword>
<accession>A0A0H3CAE0</accession>
<dbReference type="SMR" id="A0A0H3CAE0"/>
<evidence type="ECO:0000256" key="4">
    <source>
        <dbReference type="ARBA" id="ARBA00022679"/>
    </source>
</evidence>
<dbReference type="OrthoDB" id="7943907at2"/>
<reference evidence="15 16" key="1">
    <citation type="journal article" date="2010" name="J. Bacteriol.">
        <title>The genetic basis of laboratory adaptation in Caulobacter crescentus.</title>
        <authorList>
            <person name="Marks M.E."/>
            <person name="Castro-Rojas C.M."/>
            <person name="Teiling C."/>
            <person name="Du L."/>
            <person name="Kapatral V."/>
            <person name="Walunas T.L."/>
            <person name="Crosson S."/>
        </authorList>
    </citation>
    <scope>NUCLEOTIDE SEQUENCE [LARGE SCALE GENOMIC DNA]</scope>
    <source>
        <strain evidence="16">NA1000 / CB15N</strain>
    </source>
</reference>
<dbReference type="PANTHER" id="PTHR46025">
    <property type="entry name" value="XYLOSYLTRANSFERASE OXT"/>
    <property type="match status" value="1"/>
</dbReference>
<dbReference type="GeneID" id="7333242"/>
<dbReference type="PATRIC" id="fig|565050.3.peg.2879"/>
<evidence type="ECO:0000256" key="12">
    <source>
        <dbReference type="ARBA" id="ARBA00023157"/>
    </source>
</evidence>
<dbReference type="InterPro" id="IPR043538">
    <property type="entry name" value="XYLT"/>
</dbReference>
<dbReference type="GO" id="GO:0030158">
    <property type="term" value="F:protein xylosyltransferase activity"/>
    <property type="evidence" value="ECO:0007669"/>
    <property type="project" value="InterPro"/>
</dbReference>
<evidence type="ECO:0000256" key="7">
    <source>
        <dbReference type="ARBA" id="ARBA00022824"/>
    </source>
</evidence>
<evidence type="ECO:0000256" key="13">
    <source>
        <dbReference type="ARBA" id="ARBA00023180"/>
    </source>
</evidence>
<dbReference type="EMBL" id="CP001340">
    <property type="protein sequence ID" value="ACL96418.1"/>
    <property type="molecule type" value="Genomic_DNA"/>
</dbReference>
<keyword evidence="9" id="KW-1133">Transmembrane helix</keyword>
<keyword evidence="6" id="KW-0479">Metal-binding</keyword>
<proteinExistence type="predicted"/>
<dbReference type="Proteomes" id="UP000001364">
    <property type="component" value="Chromosome"/>
</dbReference>
<dbReference type="PANTHER" id="PTHR46025:SF3">
    <property type="entry name" value="XYLOSYLTRANSFERASE OXT"/>
    <property type="match status" value="1"/>
</dbReference>
<dbReference type="GO" id="GO:0046872">
    <property type="term" value="F:metal ion binding"/>
    <property type="evidence" value="ECO:0007669"/>
    <property type="project" value="UniProtKB-KW"/>
</dbReference>
<keyword evidence="8" id="KW-0735">Signal-anchor</keyword>
<evidence type="ECO:0000256" key="1">
    <source>
        <dbReference type="ARBA" id="ARBA00004323"/>
    </source>
</evidence>
<sequence length="322" mass="36583">MSRPPAIDTRPASAPPAVPAQRPGDVIAYLVLVHRYPAQFKRLFRAIHDPDNYYLVHVDKNSGPALQAEIRDFLAAYPNAAVLESKKALWGGYSLVDAELRGMETLLEMGRDWDFFINLSGQDFPLMTQKRIRAFLAQNRGREFIRVLDQARMRPDTMGRVLQHVVELKGRIVDTLVTRLFLDGATPYIGTQWKIVSRAFCDFVCHDPSVDRYKAFYRNTFIADEGFFQTVMMNTDVHGEIINDDKRLIDWIPDGDIKLRPRTFVAADVVQLTAGADLFARKFDMQEDSEILDLLEAHLRTQDAANVAVTPEMIGARLLEEA</sequence>
<evidence type="ECO:0000256" key="9">
    <source>
        <dbReference type="ARBA" id="ARBA00022989"/>
    </source>
</evidence>
<evidence type="ECO:0000256" key="8">
    <source>
        <dbReference type="ARBA" id="ARBA00022968"/>
    </source>
</evidence>
<evidence type="ECO:0000256" key="11">
    <source>
        <dbReference type="ARBA" id="ARBA00023136"/>
    </source>
</evidence>
<comment type="subcellular location">
    <subcellularLocation>
        <location evidence="2">Endoplasmic reticulum membrane</location>
        <topology evidence="2">Single-pass type II membrane protein</topology>
    </subcellularLocation>
    <subcellularLocation>
        <location evidence="1">Golgi apparatus membrane</location>
        <topology evidence="1">Single-pass type II membrane protein</topology>
    </subcellularLocation>
</comment>
<keyword evidence="4 15" id="KW-0808">Transferase</keyword>
<dbReference type="Pfam" id="PF02485">
    <property type="entry name" value="Branch"/>
    <property type="match status" value="1"/>
</dbReference>
<dbReference type="HOGENOM" id="CLU_032341_0_0_5"/>
<evidence type="ECO:0000256" key="14">
    <source>
        <dbReference type="ARBA" id="ARBA00042865"/>
    </source>
</evidence>
<dbReference type="RefSeq" id="WP_010920700.1">
    <property type="nucleotide sequence ID" value="NC_011916.1"/>
</dbReference>
<protein>
    <recommendedName>
        <fullName evidence="14">Peptide O-xylosyltransferase</fullName>
    </recommendedName>
</protein>
<dbReference type="GO" id="GO:0050650">
    <property type="term" value="P:chondroitin sulfate proteoglycan biosynthetic process"/>
    <property type="evidence" value="ECO:0007669"/>
    <property type="project" value="TreeGrafter"/>
</dbReference>
<evidence type="ECO:0000256" key="5">
    <source>
        <dbReference type="ARBA" id="ARBA00022692"/>
    </source>
</evidence>
<keyword evidence="12" id="KW-1015">Disulfide bond</keyword>
<keyword evidence="16" id="KW-1185">Reference proteome</keyword>
<dbReference type="KEGG" id="ccs:CCNA_02953"/>
<keyword evidence="10" id="KW-0333">Golgi apparatus</keyword>
<gene>
    <name evidence="15" type="ordered locus">CCNA_02953</name>
</gene>
<keyword evidence="13" id="KW-0325">Glycoprotein</keyword>